<protein>
    <submittedName>
        <fullName evidence="1">Uncharacterized protein</fullName>
    </submittedName>
</protein>
<dbReference type="Gene3D" id="3.30.1460.10">
    <property type="match status" value="1"/>
</dbReference>
<dbReference type="EMBL" id="UOEG01000298">
    <property type="protein sequence ID" value="VAW05472.1"/>
    <property type="molecule type" value="Genomic_DNA"/>
</dbReference>
<gene>
    <name evidence="1" type="ORF">MNBD_ALPHA07-670</name>
</gene>
<accession>A0A3B0ST59</accession>
<reference evidence="1" key="1">
    <citation type="submission" date="2018-06" db="EMBL/GenBank/DDBJ databases">
        <authorList>
            <person name="Zhirakovskaya E."/>
        </authorList>
    </citation>
    <scope>NUCLEOTIDE SEQUENCE</scope>
</reference>
<sequence length="183" mass="19945">MTRLLMALVLAPVMALAPLSALAQDETAPEAYEAPMTLETLDAIIMALDPEAQTNGFAWQMTIAEITVIVITDEAADRMRAMAFIREAKDITPEEMTRMMQANFDSALDARYAIAQSKLWAAFIHPLSPLEKDEFISGLGQVVNLATSYGTLYSGGALQYGGGDSGEIQRKLIDELLEKGEEI</sequence>
<name>A0A3B0ST59_9ZZZZ</name>
<dbReference type="AlphaFoldDB" id="A0A3B0ST59"/>
<proteinExistence type="predicted"/>
<dbReference type="SUPFAM" id="SSF69635">
    <property type="entry name" value="Type III secretory system chaperone-like"/>
    <property type="match status" value="1"/>
</dbReference>
<evidence type="ECO:0000313" key="1">
    <source>
        <dbReference type="EMBL" id="VAW05472.1"/>
    </source>
</evidence>
<organism evidence="1">
    <name type="scientific">hydrothermal vent metagenome</name>
    <dbReference type="NCBI Taxonomy" id="652676"/>
    <lineage>
        <taxon>unclassified sequences</taxon>
        <taxon>metagenomes</taxon>
        <taxon>ecological metagenomes</taxon>
    </lineage>
</organism>